<dbReference type="Proteomes" id="UP001152795">
    <property type="component" value="Unassembled WGS sequence"/>
</dbReference>
<name>A0A6S7FKT2_PARCT</name>
<protein>
    <submittedName>
        <fullName evidence="1">Uncharacterized protein</fullName>
    </submittedName>
</protein>
<dbReference type="OrthoDB" id="5990201at2759"/>
<organism evidence="1 2">
    <name type="scientific">Paramuricea clavata</name>
    <name type="common">Red gorgonian</name>
    <name type="synonym">Violescent sea-whip</name>
    <dbReference type="NCBI Taxonomy" id="317549"/>
    <lineage>
        <taxon>Eukaryota</taxon>
        <taxon>Metazoa</taxon>
        <taxon>Cnidaria</taxon>
        <taxon>Anthozoa</taxon>
        <taxon>Octocorallia</taxon>
        <taxon>Malacalcyonacea</taxon>
        <taxon>Plexauridae</taxon>
        <taxon>Paramuricea</taxon>
    </lineage>
</organism>
<accession>A0A6S7FKT2</accession>
<evidence type="ECO:0000313" key="2">
    <source>
        <dbReference type="Proteomes" id="UP001152795"/>
    </source>
</evidence>
<sequence length="123" mass="13445">MEYHRSGRKEFADTGGFPEGVMPGLILIPSDLRILAKPIPGFSNVLTIAKNGMTFGKNEKVNYTSNPIPTPTNDVDESHDITPVPVVQDFKPPELRKKSDAQNIALGTAAAAFFGLAYLVFRR</sequence>
<keyword evidence="2" id="KW-1185">Reference proteome</keyword>
<dbReference type="EMBL" id="CACRXK020000092">
    <property type="protein sequence ID" value="CAB3978147.1"/>
    <property type="molecule type" value="Genomic_DNA"/>
</dbReference>
<gene>
    <name evidence="1" type="ORF">PACLA_8A036498</name>
</gene>
<comment type="caution">
    <text evidence="1">The sequence shown here is derived from an EMBL/GenBank/DDBJ whole genome shotgun (WGS) entry which is preliminary data.</text>
</comment>
<reference evidence="1" key="1">
    <citation type="submission" date="2020-04" db="EMBL/GenBank/DDBJ databases">
        <authorList>
            <person name="Alioto T."/>
            <person name="Alioto T."/>
            <person name="Gomez Garrido J."/>
        </authorList>
    </citation>
    <scope>NUCLEOTIDE SEQUENCE</scope>
    <source>
        <strain evidence="1">A484AB</strain>
    </source>
</reference>
<proteinExistence type="predicted"/>
<dbReference type="AlphaFoldDB" id="A0A6S7FKT2"/>
<evidence type="ECO:0000313" key="1">
    <source>
        <dbReference type="EMBL" id="CAB3978147.1"/>
    </source>
</evidence>